<reference evidence="6 7" key="1">
    <citation type="submission" date="2020-04" db="EMBL/GenBank/DDBJ databases">
        <title>Usitatibacter rugosus gen. nov., sp. nov. and Usitatibacter palustris sp. nov., novel members of Usitatibacteraceae fam. nov. within the order Nitrosomonadales isolated from soil.</title>
        <authorList>
            <person name="Huber K.J."/>
            <person name="Neumann-Schaal M."/>
            <person name="Geppert A."/>
            <person name="Luckner M."/>
            <person name="Wanner G."/>
            <person name="Overmann J."/>
        </authorList>
    </citation>
    <scope>NUCLEOTIDE SEQUENCE [LARGE SCALE GENOMIC DNA]</scope>
    <source>
        <strain evidence="6 7">0125_3</strain>
    </source>
</reference>
<dbReference type="InterPro" id="IPR054542">
    <property type="entry name" value="Cys_met_metab_PP"/>
</dbReference>
<name>A0A6M4GVM0_9PROT</name>
<dbReference type="FunFam" id="3.40.640.10:FF:000046">
    <property type="entry name" value="Cystathionine gamma-lyase"/>
    <property type="match status" value="1"/>
</dbReference>
<keyword evidence="3" id="KW-0028">Amino-acid biosynthesis</keyword>
<comment type="similarity">
    <text evidence="3">Belongs to the trans-sulfuration enzymes family. MetZ subfamily.</text>
</comment>
<protein>
    <recommendedName>
        <fullName evidence="3">O-succinylhomoserine sulfhydrylase</fullName>
        <shortName evidence="3">OSH sulfhydrylase</shortName>
        <shortName evidence="3">OSHS sulfhydrylase</shortName>
        <ecNumber evidence="3">2.5.1.-</ecNumber>
    </recommendedName>
</protein>
<comment type="cofactor">
    <cofactor evidence="1 3 5">
        <name>pyridoxal 5'-phosphate</name>
        <dbReference type="ChEBI" id="CHEBI:597326"/>
    </cofactor>
</comment>
<dbReference type="PROSITE" id="PS00868">
    <property type="entry name" value="CYS_MET_METAB_PP"/>
    <property type="match status" value="1"/>
</dbReference>
<dbReference type="PANTHER" id="PTHR11808">
    <property type="entry name" value="TRANS-SULFURATION ENZYME FAMILY MEMBER"/>
    <property type="match status" value="1"/>
</dbReference>
<dbReference type="CDD" id="cd00614">
    <property type="entry name" value="CGS_like"/>
    <property type="match status" value="1"/>
</dbReference>
<sequence>MAKKLRPDTLGVRAGTVRSDFGEHSEALVLSTSFVYKSAAEAARKFASTSPEDNIYSRFTNPTVKMFQDRLAALEGAEACVATATGMAAISTMVFGLMKSGDHLVIARGVFGTVVPLLEQIAKKFDIEVTWVEATNLDAWTQAIRPNTKLLYAESPSNPALEVVDIAGLAAIAKKAGAILAMDNAVASPALQQPIALGADLVIHSATKYIEGQGRVLAGAIAGRADLVTGPLFHYVRTAGPAISPYNAWTCLKGMETLGVRMKGHCSNALEMARWLEAHPGVERVLYPALESHPQHALAMRQQSGGGAVVSFVAKGGREGAWRVIDGVQLISNTANFGDVKTTICHPATTTHGRLTPAEREAAGIAEGLIRLGVGLEHPDDLREDLSRGLTQGKA</sequence>
<dbReference type="SUPFAM" id="SSF53383">
    <property type="entry name" value="PLP-dependent transferases"/>
    <property type="match status" value="1"/>
</dbReference>
<dbReference type="InterPro" id="IPR006234">
    <property type="entry name" value="O-succ-hSer_sulfhydrylase"/>
</dbReference>
<dbReference type="InterPro" id="IPR015422">
    <property type="entry name" value="PyrdxlP-dep_Trfase_small"/>
</dbReference>
<dbReference type="GO" id="GO:0071266">
    <property type="term" value="P:'de novo' L-methionine biosynthetic process"/>
    <property type="evidence" value="ECO:0007669"/>
    <property type="project" value="UniProtKB-UniRule"/>
</dbReference>
<evidence type="ECO:0000313" key="7">
    <source>
        <dbReference type="Proteomes" id="UP000501534"/>
    </source>
</evidence>
<dbReference type="UniPathway" id="UPA00051">
    <property type="reaction ID" value="UER00449"/>
</dbReference>
<dbReference type="GO" id="GO:0030170">
    <property type="term" value="F:pyridoxal phosphate binding"/>
    <property type="evidence" value="ECO:0007669"/>
    <property type="project" value="UniProtKB-UniRule"/>
</dbReference>
<dbReference type="PANTHER" id="PTHR11808:SF80">
    <property type="entry name" value="CYSTATHIONINE GAMMA-LYASE"/>
    <property type="match status" value="1"/>
</dbReference>
<dbReference type="Pfam" id="PF01053">
    <property type="entry name" value="Cys_Met_Meta_PP"/>
    <property type="match status" value="1"/>
</dbReference>
<evidence type="ECO:0000256" key="5">
    <source>
        <dbReference type="RuleBase" id="RU362118"/>
    </source>
</evidence>
<gene>
    <name evidence="3 6" type="primary">metZ</name>
    <name evidence="6" type="ORF">DSM104443_01588</name>
</gene>
<organism evidence="6 7">
    <name type="scientific">Usitatibacter rugosus</name>
    <dbReference type="NCBI Taxonomy" id="2732067"/>
    <lineage>
        <taxon>Bacteria</taxon>
        <taxon>Pseudomonadati</taxon>
        <taxon>Pseudomonadota</taxon>
        <taxon>Betaproteobacteria</taxon>
        <taxon>Nitrosomonadales</taxon>
        <taxon>Usitatibacteraceae</taxon>
        <taxon>Usitatibacter</taxon>
    </lineage>
</organism>
<dbReference type="HAMAP" id="MF_02056">
    <property type="entry name" value="MetZ"/>
    <property type="match status" value="1"/>
</dbReference>
<keyword evidence="7" id="KW-1185">Reference proteome</keyword>
<dbReference type="EC" id="2.5.1.-" evidence="3"/>
<comment type="catalytic activity">
    <reaction evidence="3">
        <text>O-succinyl-L-homoserine + hydrogen sulfide = L-homocysteine + succinate</text>
        <dbReference type="Rhea" id="RHEA:27826"/>
        <dbReference type="ChEBI" id="CHEBI:29919"/>
        <dbReference type="ChEBI" id="CHEBI:30031"/>
        <dbReference type="ChEBI" id="CHEBI:57661"/>
        <dbReference type="ChEBI" id="CHEBI:58199"/>
    </reaction>
</comment>
<keyword evidence="3 6" id="KW-0808">Transferase</keyword>
<dbReference type="GO" id="GO:0005737">
    <property type="term" value="C:cytoplasm"/>
    <property type="evidence" value="ECO:0007669"/>
    <property type="project" value="TreeGrafter"/>
</dbReference>
<evidence type="ECO:0000256" key="3">
    <source>
        <dbReference type="HAMAP-Rule" id="MF_02056"/>
    </source>
</evidence>
<comment type="pathway">
    <text evidence="3">Amino-acid biosynthesis; L-methionine biosynthesis via de novo pathway; L-homocysteine from O-succinyl-L-homoserine: step 1/1.</text>
</comment>
<dbReference type="InterPro" id="IPR015424">
    <property type="entry name" value="PyrdxlP-dep_Trfase"/>
</dbReference>
<dbReference type="KEGG" id="uru:DSM104443_01588"/>
<evidence type="ECO:0000313" key="6">
    <source>
        <dbReference type="EMBL" id="QJR10524.1"/>
    </source>
</evidence>
<dbReference type="GO" id="GO:0071268">
    <property type="term" value="P:homocysteine biosynthetic process"/>
    <property type="evidence" value="ECO:0007669"/>
    <property type="project" value="InterPro"/>
</dbReference>
<comment type="subunit">
    <text evidence="3">Homotetramer.</text>
</comment>
<evidence type="ECO:0000256" key="1">
    <source>
        <dbReference type="ARBA" id="ARBA00001933"/>
    </source>
</evidence>
<proteinExistence type="inferred from homology"/>
<dbReference type="GO" id="GO:0016846">
    <property type="term" value="F:carbon-sulfur lyase activity"/>
    <property type="evidence" value="ECO:0007669"/>
    <property type="project" value="TreeGrafter"/>
</dbReference>
<dbReference type="PIRSF" id="PIRSF001434">
    <property type="entry name" value="CGS"/>
    <property type="match status" value="1"/>
</dbReference>
<keyword evidence="3" id="KW-0486">Methionine biosynthesis</keyword>
<dbReference type="GO" id="GO:0016765">
    <property type="term" value="F:transferase activity, transferring alkyl or aryl (other than methyl) groups"/>
    <property type="evidence" value="ECO:0007669"/>
    <property type="project" value="UniProtKB-UniRule"/>
</dbReference>
<dbReference type="AlphaFoldDB" id="A0A6M4GVM0"/>
<evidence type="ECO:0000256" key="2">
    <source>
        <dbReference type="ARBA" id="ARBA00022898"/>
    </source>
</evidence>
<dbReference type="NCBIfam" id="TIGR01325">
    <property type="entry name" value="O_suc_HS_sulf"/>
    <property type="match status" value="1"/>
</dbReference>
<dbReference type="Gene3D" id="3.90.1150.10">
    <property type="entry name" value="Aspartate Aminotransferase, domain 1"/>
    <property type="match status" value="1"/>
</dbReference>
<dbReference type="NCBIfam" id="NF006003">
    <property type="entry name" value="PRK08133.1"/>
    <property type="match status" value="1"/>
</dbReference>
<dbReference type="GO" id="GO:0019346">
    <property type="term" value="P:transsulfuration"/>
    <property type="evidence" value="ECO:0007669"/>
    <property type="project" value="InterPro"/>
</dbReference>
<accession>A0A6M4GVM0</accession>
<feature type="modified residue" description="N6-(pyridoxal phosphate)lysine" evidence="3 4">
    <location>
        <position position="208"/>
    </location>
</feature>
<keyword evidence="2 3" id="KW-0663">Pyridoxal phosphate</keyword>
<dbReference type="InterPro" id="IPR015421">
    <property type="entry name" value="PyrdxlP-dep_Trfase_major"/>
</dbReference>
<comment type="function">
    <text evidence="3">Catalyzes the formation of L-homocysteine from O-succinyl-L-homoserine (OSHS) and hydrogen sulfide.</text>
</comment>
<dbReference type="EMBL" id="CP053069">
    <property type="protein sequence ID" value="QJR10524.1"/>
    <property type="molecule type" value="Genomic_DNA"/>
</dbReference>
<dbReference type="InterPro" id="IPR000277">
    <property type="entry name" value="Cys/Met-Metab_PyrdxlP-dep_enz"/>
</dbReference>
<dbReference type="Proteomes" id="UP000501534">
    <property type="component" value="Chromosome"/>
</dbReference>
<dbReference type="RefSeq" id="WP_171091103.1">
    <property type="nucleotide sequence ID" value="NZ_CP053069.1"/>
</dbReference>
<evidence type="ECO:0000256" key="4">
    <source>
        <dbReference type="PIRSR" id="PIRSR001434-2"/>
    </source>
</evidence>
<dbReference type="Gene3D" id="3.40.640.10">
    <property type="entry name" value="Type I PLP-dependent aspartate aminotransferase-like (Major domain)"/>
    <property type="match status" value="1"/>
</dbReference>